<feature type="region of interest" description="Disordered" evidence="10">
    <location>
        <begin position="1027"/>
        <end position="1049"/>
    </location>
</feature>
<evidence type="ECO:0000256" key="4">
    <source>
        <dbReference type="ARBA" id="ARBA00022801"/>
    </source>
</evidence>
<organism evidence="13 14">
    <name type="scientific">Sparassis crispa</name>
    <dbReference type="NCBI Taxonomy" id="139825"/>
    <lineage>
        <taxon>Eukaryota</taxon>
        <taxon>Fungi</taxon>
        <taxon>Dikarya</taxon>
        <taxon>Basidiomycota</taxon>
        <taxon>Agaricomycotina</taxon>
        <taxon>Agaricomycetes</taxon>
        <taxon>Polyporales</taxon>
        <taxon>Sparassidaceae</taxon>
        <taxon>Sparassis</taxon>
    </lineage>
</organism>
<dbReference type="GO" id="GO:0003676">
    <property type="term" value="F:nucleic acid binding"/>
    <property type="evidence" value="ECO:0007669"/>
    <property type="project" value="InterPro"/>
</dbReference>
<accession>A0A401G608</accession>
<feature type="region of interest" description="Disordered" evidence="10">
    <location>
        <begin position="44"/>
        <end position="184"/>
    </location>
</feature>
<dbReference type="GeneID" id="38774517"/>
<dbReference type="InterPro" id="IPR002562">
    <property type="entry name" value="3'-5'_exonuclease_dom"/>
</dbReference>
<dbReference type="Pfam" id="PF20499">
    <property type="entry name" value="DUF6729"/>
    <property type="match status" value="1"/>
</dbReference>
<dbReference type="GO" id="GO:0008408">
    <property type="term" value="F:3'-5' exonuclease activity"/>
    <property type="evidence" value="ECO:0007669"/>
    <property type="project" value="InterPro"/>
</dbReference>
<evidence type="ECO:0000256" key="8">
    <source>
        <dbReference type="ARBA" id="ARBA00040531"/>
    </source>
</evidence>
<keyword evidence="3" id="KW-0479">Metal-binding</keyword>
<keyword evidence="6" id="KW-0460">Magnesium</keyword>
<evidence type="ECO:0000313" key="13">
    <source>
        <dbReference type="EMBL" id="GBE77600.1"/>
    </source>
</evidence>
<dbReference type="RefSeq" id="XP_027608513.1">
    <property type="nucleotide sequence ID" value="XM_027752712.1"/>
</dbReference>
<feature type="domain" description="DUF6729" evidence="12">
    <location>
        <begin position="374"/>
        <end position="582"/>
    </location>
</feature>
<gene>
    <name evidence="13" type="ORF">SCP_0104800</name>
</gene>
<comment type="caution">
    <text evidence="13">The sequence shown here is derived from an EMBL/GenBank/DDBJ whole genome shotgun (WGS) entry which is preliminary data.</text>
</comment>
<feature type="compositionally biased region" description="Basic and acidic residues" evidence="10">
    <location>
        <begin position="118"/>
        <end position="132"/>
    </location>
</feature>
<dbReference type="GO" id="GO:0006139">
    <property type="term" value="P:nucleobase-containing compound metabolic process"/>
    <property type="evidence" value="ECO:0007669"/>
    <property type="project" value="InterPro"/>
</dbReference>
<dbReference type="InterPro" id="IPR051132">
    <property type="entry name" value="3-5_Exonuclease_domain"/>
</dbReference>
<feature type="compositionally biased region" description="Polar residues" evidence="10">
    <location>
        <begin position="44"/>
        <end position="63"/>
    </location>
</feature>
<evidence type="ECO:0000313" key="14">
    <source>
        <dbReference type="Proteomes" id="UP000287166"/>
    </source>
</evidence>
<keyword evidence="5" id="KW-0269">Exonuclease</keyword>
<evidence type="ECO:0000256" key="6">
    <source>
        <dbReference type="ARBA" id="ARBA00022842"/>
    </source>
</evidence>
<dbReference type="PANTHER" id="PTHR13620:SF109">
    <property type="entry name" value="3'-5' EXONUCLEASE"/>
    <property type="match status" value="1"/>
</dbReference>
<feature type="region of interest" description="Disordered" evidence="10">
    <location>
        <begin position="311"/>
        <end position="336"/>
    </location>
</feature>
<name>A0A401G608_9APHY</name>
<reference evidence="13 14" key="1">
    <citation type="journal article" date="2018" name="Sci. Rep.">
        <title>Genome sequence of the cauliflower mushroom Sparassis crispa (Hanabiratake) and its association with beneficial usage.</title>
        <authorList>
            <person name="Kiyama R."/>
            <person name="Furutani Y."/>
            <person name="Kawaguchi K."/>
            <person name="Nakanishi T."/>
        </authorList>
    </citation>
    <scope>NUCLEOTIDE SEQUENCE [LARGE SCALE GENOMIC DNA]</scope>
</reference>
<dbReference type="Pfam" id="PF01612">
    <property type="entry name" value="DNA_pol_A_exo1"/>
    <property type="match status" value="1"/>
</dbReference>
<evidence type="ECO:0000256" key="10">
    <source>
        <dbReference type="SAM" id="MobiDB-lite"/>
    </source>
</evidence>
<sequence length="1668" mass="186815">MENEERDEYDEYFWEFDYDSVEAVTPRLQLTSKNVQMELVPSKSANNFDAQKQNNAHQRSLSLPRNAAVIRPSAPPVSRSNSTRRSSDEPQNARLRSLSLPRSTAAVRPSAPISQSDGTRRSSDEPQNEKRAVRANTTSTAGSVVVTRKRGRPKGTGHKQLARKAAEEAGEVSEEPIRRGRGRPRKNLQLVASSVHVEVIQDKIHIRGTPGTTASTLQHKNAPTIVSVPPIIDNQDDLSLAPGHNTQSPTDVTQPVDISSNCEPLDPPPAIRYVLPEEDPTRPVDGVADEEAVDGDGYIGLVMDGLGQEDDVPVEDEEADPGEVNAGDSPTAPKSKRRALSSWLMREFNEKVTEARQRGDSDKLPALYRSGTFWFPQKSRYFTLRSNKVSPQDLYSPQFFLWDPLPLTPHGIPCPKCKTKLYRDGHVLYPRRVVDFDKAFWIIGYRYRCPSCIFPKSGKTGNITFRSWDSRILAQLPPDLCAEFPAYLSRCSGMSQQVFQFMRSCFQNGMGAKQFSDTLRVQHLRHYDLMQLQYLQFLQGHRALGEWLGDRTFAPFLPFDDTSLDGYHDFVPSSQWLRNMYDQFMEGHEHDINQHTSMLTAEICAIDHSHKITKHVLKMNGVEIYCRLLTVTNERGEIRVCNLVATKAHSQFELALVRMRESLELYGHRQPTLFYTDNMADKQFLETSFPSLRENVIPVEKYAHLDQLVIPSHVNVYVKETADAIQQAILTIIDQVDENNPITVGFDAEWNVDLAEAGQSHGRARTAIIQIAFGNQVYILKIGQILAAGAFPTSLQSFLSSHHIRKVGRLVDVDLCHLEMETHSSMPFTGGFDLAKMAKERHVVSSAQVSLSDLCAVVLQKCLDKSVPERVSMTWENVTLTQEQIKYAALDAYASLRIYEELQKVPAPGPLPLNPLPSLPVLLYHTDNTRLIAKGIISHYASKDKYDEINLTSKRTVIQVDEVLVPGAIIGTHHKRALTDFGSPPFDLVCLQSHLRTRQSDLITSEASPSGSPPSVISSAAENNSRHFDALSDGPVTGSHCSEDESVSQDNLEGIGPAVLDCEEAEPVPWDSDISGIDRDQDSEATGKAILDALPSQWDLPIRSRVLKDPFHVFNMLYIPKTHGLRVAFAQALRDTIFIPDQGDKQKICQYLSSLNPPRTWEDMRRVSPKWLWKRCKRLIPPPELLYPHVARIFQAYGPLKDAKTGLPLFNIAAWHVAKNILSLIQLGYLSDPPGIALYYTLGVDEKAGRLPMYRCIRGTNWTEGGVHKHLRSRLPISGVSPRHMLSCLLDFILRHNLLVGTYNATGRQYSGHYDIWLTNQLQELTAVTADIIPDARQMGSWVNGNLYRPSSEVFGILPIPEDVRVHSGMQQYQPTFDQKQQHTYLAAKQGTRKAVLPLHSGAEYQLFSKLMQEEPAFNQTDKEPEWVQAVRIWNRVAESNPEILYKLVEHLKSYYATWKSNMNVKYILAQTHESRKTIDTTVRDPLRSKQAPQALERTRQRPDISAGLLPLPNEHSAVDDSPCPVQYAQGLSGMASESEQSSLPLAHTELFAAAPVPASTHSTLQGPSSSMASPTTPLLLPSTGMVNPARQLEALARKRALDATSVERPMKKARKERTCPKCGSAKCNGRQAAWRCPNACRDCGKKACRGRNSKRPNKPCWDGWVDG</sequence>
<evidence type="ECO:0000259" key="11">
    <source>
        <dbReference type="Pfam" id="PF01612"/>
    </source>
</evidence>
<evidence type="ECO:0000256" key="7">
    <source>
        <dbReference type="ARBA" id="ARBA00023242"/>
    </source>
</evidence>
<dbReference type="Gene3D" id="3.30.420.10">
    <property type="entry name" value="Ribonuclease H-like superfamily/Ribonuclease H"/>
    <property type="match status" value="1"/>
</dbReference>
<proteinExistence type="predicted"/>
<dbReference type="InParanoid" id="A0A401G608"/>
<dbReference type="CDD" id="cd06141">
    <property type="entry name" value="WRN_exo"/>
    <property type="match status" value="1"/>
</dbReference>
<dbReference type="InterPro" id="IPR036397">
    <property type="entry name" value="RNaseH_sf"/>
</dbReference>
<keyword evidence="2" id="KW-0540">Nuclease</keyword>
<feature type="domain" description="3'-5' exonuclease" evidence="11">
    <location>
        <begin position="741"/>
        <end position="904"/>
    </location>
</feature>
<evidence type="ECO:0000256" key="5">
    <source>
        <dbReference type="ARBA" id="ARBA00022839"/>
    </source>
</evidence>
<dbReference type="Proteomes" id="UP000287166">
    <property type="component" value="Unassembled WGS sequence"/>
</dbReference>
<comment type="subcellular location">
    <subcellularLocation>
        <location evidence="1">Nucleus</location>
    </subcellularLocation>
</comment>
<dbReference type="GO" id="GO:0005634">
    <property type="term" value="C:nucleus"/>
    <property type="evidence" value="ECO:0007669"/>
    <property type="project" value="UniProtKB-SubCell"/>
</dbReference>
<dbReference type="InterPro" id="IPR046616">
    <property type="entry name" value="DUF6729"/>
</dbReference>
<feature type="compositionally biased region" description="Acidic residues" evidence="10">
    <location>
        <begin position="311"/>
        <end position="321"/>
    </location>
</feature>
<keyword evidence="14" id="KW-1185">Reference proteome</keyword>
<dbReference type="EMBL" id="BFAD01000001">
    <property type="protein sequence ID" value="GBE77600.1"/>
    <property type="molecule type" value="Genomic_DNA"/>
</dbReference>
<evidence type="ECO:0000259" key="12">
    <source>
        <dbReference type="Pfam" id="PF20499"/>
    </source>
</evidence>
<dbReference type="SUPFAM" id="SSF53098">
    <property type="entry name" value="Ribonuclease H-like"/>
    <property type="match status" value="1"/>
</dbReference>
<keyword evidence="7" id="KW-0539">Nucleus</keyword>
<evidence type="ECO:0000256" key="9">
    <source>
        <dbReference type="ARBA" id="ARBA00042761"/>
    </source>
</evidence>
<feature type="compositionally biased region" description="Basic residues" evidence="10">
    <location>
        <begin position="147"/>
        <end position="162"/>
    </location>
</feature>
<dbReference type="GO" id="GO:0046872">
    <property type="term" value="F:metal ion binding"/>
    <property type="evidence" value="ECO:0007669"/>
    <property type="project" value="UniProtKB-KW"/>
</dbReference>
<dbReference type="InterPro" id="IPR012337">
    <property type="entry name" value="RNaseH-like_sf"/>
</dbReference>
<evidence type="ECO:0000256" key="1">
    <source>
        <dbReference type="ARBA" id="ARBA00004123"/>
    </source>
</evidence>
<evidence type="ECO:0000256" key="2">
    <source>
        <dbReference type="ARBA" id="ARBA00022722"/>
    </source>
</evidence>
<dbReference type="OrthoDB" id="1920326at2759"/>
<keyword evidence="4" id="KW-0378">Hydrolase</keyword>
<protein>
    <recommendedName>
        <fullName evidence="8">3'-5' exonuclease</fullName>
    </recommendedName>
    <alternativeName>
        <fullName evidence="9">Werner Syndrome-like exonuclease</fullName>
    </alternativeName>
</protein>
<dbReference type="PANTHER" id="PTHR13620">
    <property type="entry name" value="3-5 EXONUCLEASE"/>
    <property type="match status" value="1"/>
</dbReference>
<evidence type="ECO:0000256" key="3">
    <source>
        <dbReference type="ARBA" id="ARBA00022723"/>
    </source>
</evidence>